<feature type="region of interest" description="Disordered" evidence="1">
    <location>
        <begin position="1"/>
        <end position="28"/>
    </location>
</feature>
<keyword evidence="3" id="KW-1185">Reference proteome</keyword>
<organism evidence="2 3">
    <name type="scientific">Chrysochromulina tobinii</name>
    <dbReference type="NCBI Taxonomy" id="1460289"/>
    <lineage>
        <taxon>Eukaryota</taxon>
        <taxon>Haptista</taxon>
        <taxon>Haptophyta</taxon>
        <taxon>Prymnesiophyceae</taxon>
        <taxon>Prymnesiales</taxon>
        <taxon>Chrysochromulinaceae</taxon>
        <taxon>Chrysochromulina</taxon>
    </lineage>
</organism>
<dbReference type="AlphaFoldDB" id="A0A0M0JY05"/>
<name>A0A0M0JY05_9EUKA</name>
<protein>
    <submittedName>
        <fullName evidence="2">Uncharacterized protein</fullName>
    </submittedName>
</protein>
<evidence type="ECO:0000256" key="1">
    <source>
        <dbReference type="SAM" id="MobiDB-lite"/>
    </source>
</evidence>
<evidence type="ECO:0000313" key="3">
    <source>
        <dbReference type="Proteomes" id="UP000037460"/>
    </source>
</evidence>
<gene>
    <name evidence="2" type="ORF">Ctob_012229</name>
</gene>
<sequence>MPEMIPPPPPTRRSSSAPDITLDKPDVMPPDPRRYLLFCHDENRCMLKALLHLNDVCHDRPQVWGALGKAHEAISGDMLHAQEKSFQRGVTHGKWLLKAQFDDAASLQMRVKHLEYVVGHYERWVRQLKTQLGEREPFSSNSNFPLDP</sequence>
<proteinExistence type="predicted"/>
<dbReference type="EMBL" id="JWZX01002067">
    <property type="protein sequence ID" value="KOO31197.1"/>
    <property type="molecule type" value="Genomic_DNA"/>
</dbReference>
<feature type="compositionally biased region" description="Pro residues" evidence="1">
    <location>
        <begin position="1"/>
        <end position="11"/>
    </location>
</feature>
<evidence type="ECO:0000313" key="2">
    <source>
        <dbReference type="EMBL" id="KOO31197.1"/>
    </source>
</evidence>
<dbReference type="Proteomes" id="UP000037460">
    <property type="component" value="Unassembled WGS sequence"/>
</dbReference>
<reference evidence="3" key="1">
    <citation type="journal article" date="2015" name="PLoS Genet.">
        <title>Genome Sequence and Transcriptome Analyses of Chrysochromulina tobin: Metabolic Tools for Enhanced Algal Fitness in the Prominent Order Prymnesiales (Haptophyceae).</title>
        <authorList>
            <person name="Hovde B.T."/>
            <person name="Deodato C.R."/>
            <person name="Hunsperger H.M."/>
            <person name="Ryken S.A."/>
            <person name="Yost W."/>
            <person name="Jha R.K."/>
            <person name="Patterson J."/>
            <person name="Monnat R.J. Jr."/>
            <person name="Barlow S.B."/>
            <person name="Starkenburg S.R."/>
            <person name="Cattolico R.A."/>
        </authorList>
    </citation>
    <scope>NUCLEOTIDE SEQUENCE</scope>
    <source>
        <strain evidence="3">CCMP291</strain>
    </source>
</reference>
<accession>A0A0M0JY05</accession>
<comment type="caution">
    <text evidence="2">The sequence shown here is derived from an EMBL/GenBank/DDBJ whole genome shotgun (WGS) entry which is preliminary data.</text>
</comment>